<keyword evidence="3" id="KW-1185">Reference proteome</keyword>
<feature type="non-terminal residue" evidence="2">
    <location>
        <position position="153"/>
    </location>
</feature>
<evidence type="ECO:0000256" key="1">
    <source>
        <dbReference type="SAM" id="Phobius"/>
    </source>
</evidence>
<dbReference type="STRING" id="1965070.A0A443QTY0"/>
<evidence type="ECO:0000313" key="2">
    <source>
        <dbReference type="EMBL" id="RWS06473.1"/>
    </source>
</evidence>
<protein>
    <submittedName>
        <fullName evidence="2">G protein-coupled receptor-like protein</fullName>
    </submittedName>
</protein>
<proteinExistence type="predicted"/>
<sequence length="153" mass="17753">MNAMDTFFDTLNANNSLLIDLQNIPNLNQLNDSIYAQFIEINSSTVGMNSTGNSNETEVTGFDRNVYILPWWQQLIWSTIFGSMVLVATGGNLIVIWIHRRYHGFHFKCHLQFYNHVKWTLAVWSIVLQNFKFHIDIISECECVYIDGDLDRS</sequence>
<dbReference type="OrthoDB" id="5981855at2759"/>
<dbReference type="SUPFAM" id="SSF81321">
    <property type="entry name" value="Family A G protein-coupled receptor-like"/>
    <property type="match status" value="1"/>
</dbReference>
<name>A0A443QTY0_9ACAR</name>
<dbReference type="AlphaFoldDB" id="A0A443QTY0"/>
<comment type="caution">
    <text evidence="2">The sequence shown here is derived from an EMBL/GenBank/DDBJ whole genome shotgun (WGS) entry which is preliminary data.</text>
</comment>
<dbReference type="Proteomes" id="UP000285301">
    <property type="component" value="Unassembled WGS sequence"/>
</dbReference>
<keyword evidence="2" id="KW-0675">Receptor</keyword>
<evidence type="ECO:0000313" key="3">
    <source>
        <dbReference type="Proteomes" id="UP000285301"/>
    </source>
</evidence>
<organism evidence="2 3">
    <name type="scientific">Dinothrombium tinctorium</name>
    <dbReference type="NCBI Taxonomy" id="1965070"/>
    <lineage>
        <taxon>Eukaryota</taxon>
        <taxon>Metazoa</taxon>
        <taxon>Ecdysozoa</taxon>
        <taxon>Arthropoda</taxon>
        <taxon>Chelicerata</taxon>
        <taxon>Arachnida</taxon>
        <taxon>Acari</taxon>
        <taxon>Acariformes</taxon>
        <taxon>Trombidiformes</taxon>
        <taxon>Prostigmata</taxon>
        <taxon>Anystina</taxon>
        <taxon>Parasitengona</taxon>
        <taxon>Trombidioidea</taxon>
        <taxon>Trombidiidae</taxon>
        <taxon>Dinothrombium</taxon>
    </lineage>
</organism>
<keyword evidence="1" id="KW-1133">Transmembrane helix</keyword>
<keyword evidence="1" id="KW-0812">Transmembrane</keyword>
<feature type="transmembrane region" description="Helical" evidence="1">
    <location>
        <begin position="75"/>
        <end position="98"/>
    </location>
</feature>
<keyword evidence="1" id="KW-0472">Membrane</keyword>
<gene>
    <name evidence="2" type="ORF">B4U79_06970</name>
</gene>
<reference evidence="2 3" key="1">
    <citation type="journal article" date="2018" name="Gigascience">
        <title>Genomes of trombidid mites reveal novel predicted allergens and laterally-transferred genes associated with secondary metabolism.</title>
        <authorList>
            <person name="Dong X."/>
            <person name="Chaisiri K."/>
            <person name="Xia D."/>
            <person name="Armstrong S.D."/>
            <person name="Fang Y."/>
            <person name="Donnelly M.J."/>
            <person name="Kadowaki T."/>
            <person name="McGarry J.W."/>
            <person name="Darby A.C."/>
            <person name="Makepeace B.L."/>
        </authorList>
    </citation>
    <scope>NUCLEOTIDE SEQUENCE [LARGE SCALE GENOMIC DNA]</scope>
    <source>
        <strain evidence="2">UoL-WK</strain>
    </source>
</reference>
<accession>A0A443QTY0</accession>
<dbReference type="EMBL" id="NCKU01004079">
    <property type="protein sequence ID" value="RWS06473.1"/>
    <property type="molecule type" value="Genomic_DNA"/>
</dbReference>